<comment type="caution">
    <text evidence="1">The sequence shown here is derived from an EMBL/GenBank/DDBJ whole genome shotgun (WGS) entry which is preliminary data.</text>
</comment>
<name>A0ACC1HI14_9FUNG</name>
<dbReference type="Proteomes" id="UP001145114">
    <property type="component" value="Unassembled WGS sequence"/>
</dbReference>
<feature type="non-terminal residue" evidence="1">
    <location>
        <position position="203"/>
    </location>
</feature>
<reference evidence="1" key="1">
    <citation type="submission" date="2022-06" db="EMBL/GenBank/DDBJ databases">
        <title>Phylogenomic reconstructions and comparative analyses of Kickxellomycotina fungi.</title>
        <authorList>
            <person name="Reynolds N.K."/>
            <person name="Stajich J.E."/>
            <person name="Barry K."/>
            <person name="Grigoriev I.V."/>
            <person name="Crous P."/>
            <person name="Smith M.E."/>
        </authorList>
    </citation>
    <scope>NUCLEOTIDE SEQUENCE</scope>
    <source>
        <strain evidence="1">RSA 2271</strain>
    </source>
</reference>
<gene>
    <name evidence="1" type="ORF">EV182_008610</name>
</gene>
<dbReference type="EMBL" id="JAMZIH010004543">
    <property type="protein sequence ID" value="KAJ1676228.1"/>
    <property type="molecule type" value="Genomic_DNA"/>
</dbReference>
<protein>
    <submittedName>
        <fullName evidence="1">Uncharacterized protein</fullName>
    </submittedName>
</protein>
<sequence>LGILFFGLLLLNTRNVVIQVVSEKYEVKRRDFERKRVHWFKKARIEQIKQRLSSRPQPMWRKFKANVLTKVLRPQGHYIPDRLMSVHSHLHFPTFGSHTEKARGKDVSGENAATQVVTEGVSREVDGKTCGGYKPVPQDTLPAHDLPPVNRVVASMERQPHERWMPQRGIAEYTDSSDITGSSNSNPELAFRNPFEVDSRANV</sequence>
<evidence type="ECO:0000313" key="1">
    <source>
        <dbReference type="EMBL" id="KAJ1676228.1"/>
    </source>
</evidence>
<proteinExistence type="predicted"/>
<keyword evidence="2" id="KW-1185">Reference proteome</keyword>
<organism evidence="1 2">
    <name type="scientific">Spiromyces aspiralis</name>
    <dbReference type="NCBI Taxonomy" id="68401"/>
    <lineage>
        <taxon>Eukaryota</taxon>
        <taxon>Fungi</taxon>
        <taxon>Fungi incertae sedis</taxon>
        <taxon>Zoopagomycota</taxon>
        <taxon>Kickxellomycotina</taxon>
        <taxon>Kickxellomycetes</taxon>
        <taxon>Kickxellales</taxon>
        <taxon>Kickxellaceae</taxon>
        <taxon>Spiromyces</taxon>
    </lineage>
</organism>
<evidence type="ECO:0000313" key="2">
    <source>
        <dbReference type="Proteomes" id="UP001145114"/>
    </source>
</evidence>
<feature type="non-terminal residue" evidence="1">
    <location>
        <position position="1"/>
    </location>
</feature>
<accession>A0ACC1HI14</accession>